<evidence type="ECO:0000313" key="3">
    <source>
        <dbReference type="Proteomes" id="UP001176941"/>
    </source>
</evidence>
<accession>A0ABN8YEB6</accession>
<keyword evidence="3" id="KW-1185">Reference proteome</keyword>
<feature type="compositionally biased region" description="Low complexity" evidence="1">
    <location>
        <begin position="252"/>
        <end position="264"/>
    </location>
</feature>
<feature type="compositionally biased region" description="Basic and acidic residues" evidence="1">
    <location>
        <begin position="333"/>
        <end position="347"/>
    </location>
</feature>
<feature type="compositionally biased region" description="Basic and acidic residues" evidence="1">
    <location>
        <begin position="196"/>
        <end position="209"/>
    </location>
</feature>
<dbReference type="Proteomes" id="UP001176941">
    <property type="component" value="Chromosome 19"/>
</dbReference>
<feature type="region of interest" description="Disordered" evidence="1">
    <location>
        <begin position="140"/>
        <end position="392"/>
    </location>
</feature>
<organism evidence="2 3">
    <name type="scientific">Rangifer tarandus platyrhynchus</name>
    <name type="common">Svalbard reindeer</name>
    <dbReference type="NCBI Taxonomy" id="3082113"/>
    <lineage>
        <taxon>Eukaryota</taxon>
        <taxon>Metazoa</taxon>
        <taxon>Chordata</taxon>
        <taxon>Craniata</taxon>
        <taxon>Vertebrata</taxon>
        <taxon>Euteleostomi</taxon>
        <taxon>Mammalia</taxon>
        <taxon>Eutheria</taxon>
        <taxon>Laurasiatheria</taxon>
        <taxon>Artiodactyla</taxon>
        <taxon>Ruminantia</taxon>
        <taxon>Pecora</taxon>
        <taxon>Cervidae</taxon>
        <taxon>Odocoileinae</taxon>
        <taxon>Rangifer</taxon>
    </lineage>
</organism>
<dbReference type="EMBL" id="OX459955">
    <property type="protein sequence ID" value="CAI9159917.1"/>
    <property type="molecule type" value="Genomic_DNA"/>
</dbReference>
<evidence type="ECO:0000256" key="1">
    <source>
        <dbReference type="SAM" id="MobiDB-lite"/>
    </source>
</evidence>
<name>A0ABN8YEB6_RANTA</name>
<reference evidence="2" key="1">
    <citation type="submission" date="2023-04" db="EMBL/GenBank/DDBJ databases">
        <authorList>
            <consortium name="ELIXIR-Norway"/>
        </authorList>
    </citation>
    <scope>NUCLEOTIDE SEQUENCE [LARGE SCALE GENOMIC DNA]</scope>
</reference>
<evidence type="ECO:0000313" key="2">
    <source>
        <dbReference type="EMBL" id="CAI9159917.1"/>
    </source>
</evidence>
<protein>
    <submittedName>
        <fullName evidence="2">Uncharacterized protein</fullName>
    </submittedName>
</protein>
<sequence>MARPWKFTSALLRPFSQHAGWAGLRAESAEVTRSQRMERDRKDAFIFCVAGASLLSSLPGSLPLPPYESCTPTYRPFLGSLLSASGFMTQLPPEPLSAPSLLCDFSELGDLSESRFSQPALAQQTSSPGPWLAHAERCWPRTEDRGGRKARSAAPPAADSRGGRGASPGRKPGRRASRERGPPRRSLQVRRWPRKLHAEKFGRNSRQADARAGCRRGSPQPTPLGGGPRPLCGGDAASLTDQASGAGLPRRSAGATSPGPASPARVGGRVPRTTVKSRTGAAYAAVLHAGRSPALPGPRRQKPGLRTAAPREGTHAGPGCAGSHRQTRAQHQRRGEEREGGRKEKSRLAGSGPCRASAASPVRGLQTAGRAKERGGAPRAPGSGSFLLPEDSSNLTHFHRPLLSPGTSPATSCVAAALGAVCLTLSDSLCH</sequence>
<proteinExistence type="predicted"/>
<gene>
    <name evidence="2" type="ORF">MRATA1EN1_LOCUS8879</name>
</gene>